<dbReference type="EMBL" id="JAOWRF010000296">
    <property type="protein sequence ID" value="MCV3215859.1"/>
    <property type="molecule type" value="Genomic_DNA"/>
</dbReference>
<evidence type="ECO:0000313" key="2">
    <source>
        <dbReference type="EMBL" id="MCV3215859.1"/>
    </source>
</evidence>
<dbReference type="RefSeq" id="WP_263747506.1">
    <property type="nucleotide sequence ID" value="NZ_JAOWRF010000296.1"/>
</dbReference>
<feature type="compositionally biased region" description="Basic residues" evidence="1">
    <location>
        <begin position="114"/>
        <end position="133"/>
    </location>
</feature>
<sequence>MYTIPLSTAMTIQDTTRRLRPQTISQDIDSFHGLQTVSTYNTTRADASTANLQQVYQAMLISQQTETEKLALYRAAADAARLAEWEFHNAVLAMKEAVRGQYGSDSDQAQAVGLKKKSDRKRPSRKRLVALAS</sequence>
<evidence type="ECO:0000256" key="1">
    <source>
        <dbReference type="SAM" id="MobiDB-lite"/>
    </source>
</evidence>
<evidence type="ECO:0000313" key="3">
    <source>
        <dbReference type="Proteomes" id="UP001526143"/>
    </source>
</evidence>
<gene>
    <name evidence="2" type="ORF">OGM63_20500</name>
</gene>
<dbReference type="Proteomes" id="UP001526143">
    <property type="component" value="Unassembled WGS sequence"/>
</dbReference>
<name>A0ABT3B4R8_9CYAN</name>
<proteinExistence type="predicted"/>
<comment type="caution">
    <text evidence="2">The sequence shown here is derived from an EMBL/GenBank/DDBJ whole genome shotgun (WGS) entry which is preliminary data.</text>
</comment>
<organism evidence="2 3">
    <name type="scientific">Plectonema radiosum NIES-515</name>
    <dbReference type="NCBI Taxonomy" id="2986073"/>
    <lineage>
        <taxon>Bacteria</taxon>
        <taxon>Bacillati</taxon>
        <taxon>Cyanobacteriota</taxon>
        <taxon>Cyanophyceae</taxon>
        <taxon>Oscillatoriophycideae</taxon>
        <taxon>Oscillatoriales</taxon>
        <taxon>Microcoleaceae</taxon>
        <taxon>Plectonema</taxon>
    </lineage>
</organism>
<accession>A0ABT3B4R8</accession>
<protein>
    <submittedName>
        <fullName evidence="2">Uncharacterized protein</fullName>
    </submittedName>
</protein>
<keyword evidence="3" id="KW-1185">Reference proteome</keyword>
<feature type="region of interest" description="Disordered" evidence="1">
    <location>
        <begin position="102"/>
        <end position="133"/>
    </location>
</feature>
<reference evidence="2 3" key="1">
    <citation type="submission" date="2022-10" db="EMBL/GenBank/DDBJ databases">
        <title>Identification of biosynthetic pathway for the production of the potent trypsin inhibitor radiosumin.</title>
        <authorList>
            <person name="Fewer D.P."/>
            <person name="Delbaje E."/>
            <person name="Ouyang X."/>
            <person name="Agostino P.D."/>
            <person name="Wahlsten M."/>
            <person name="Jokela J."/>
            <person name="Permi P."/>
            <person name="Haapaniemi E."/>
            <person name="Koistinen H."/>
        </authorList>
    </citation>
    <scope>NUCLEOTIDE SEQUENCE [LARGE SCALE GENOMIC DNA]</scope>
    <source>
        <strain evidence="2 3">NIES-515</strain>
    </source>
</reference>